<feature type="compositionally biased region" description="Polar residues" evidence="1">
    <location>
        <begin position="54"/>
        <end position="69"/>
    </location>
</feature>
<dbReference type="Proteomes" id="UP000006028">
    <property type="component" value="Unassembled WGS sequence"/>
</dbReference>
<dbReference type="EMBL" id="AECU01000056">
    <property type="protein sequence ID" value="EFQ07774.1"/>
    <property type="molecule type" value="Genomic_DNA"/>
</dbReference>
<dbReference type="HOGENOM" id="CLU_2693548_0_0_9"/>
<evidence type="ECO:0000313" key="2">
    <source>
        <dbReference type="EMBL" id="EFQ07774.1"/>
    </source>
</evidence>
<feature type="region of interest" description="Disordered" evidence="1">
    <location>
        <begin position="54"/>
        <end position="75"/>
    </location>
</feature>
<protein>
    <submittedName>
        <fullName evidence="2">Uncharacterized protein</fullName>
    </submittedName>
</protein>
<dbReference type="AlphaFoldDB" id="E2ZGC1"/>
<comment type="caution">
    <text evidence="2">The sequence shown here is derived from an EMBL/GenBank/DDBJ whole genome shotgun (WGS) entry which is preliminary data.</text>
</comment>
<sequence length="75" mass="8569">MWVKNCIRHRLSLMGGDSYRNALLMIKGCYPQQRWSDCVCTGGKPRLRLLAEQTRQQRNQGDAHQSNAAASHELL</sequence>
<evidence type="ECO:0000313" key="3">
    <source>
        <dbReference type="Proteomes" id="UP000006028"/>
    </source>
</evidence>
<reference evidence="2 3" key="1">
    <citation type="submission" date="2010-08" db="EMBL/GenBank/DDBJ databases">
        <authorList>
            <person name="Weinstock G."/>
            <person name="Sodergren E."/>
            <person name="Clifton S."/>
            <person name="Fulton L."/>
            <person name="Fulton B."/>
            <person name="Courtney L."/>
            <person name="Fronick C."/>
            <person name="Harrison M."/>
            <person name="Strong C."/>
            <person name="Farmer C."/>
            <person name="Delahaunty K."/>
            <person name="Markovic C."/>
            <person name="Hall O."/>
            <person name="Minx P."/>
            <person name="Tomlinson C."/>
            <person name="Mitreva M."/>
            <person name="Hou S."/>
            <person name="Chen J."/>
            <person name="Wollam A."/>
            <person name="Pepin K.H."/>
            <person name="Johnson M."/>
            <person name="Bhonagiri V."/>
            <person name="Zhang X."/>
            <person name="Suruliraj S."/>
            <person name="Warren W."/>
            <person name="Chinwalla A."/>
            <person name="Mardis E.R."/>
            <person name="Wilson R.K."/>
        </authorList>
    </citation>
    <scope>NUCLEOTIDE SEQUENCE [LARGE SCALE GENOMIC DNA]</scope>
    <source>
        <strain evidence="2 3">KLE1255</strain>
    </source>
</reference>
<gene>
    <name evidence="2" type="ORF">HMPREF9436_00705</name>
</gene>
<evidence type="ECO:0000256" key="1">
    <source>
        <dbReference type="SAM" id="MobiDB-lite"/>
    </source>
</evidence>
<feature type="non-terminal residue" evidence="2">
    <location>
        <position position="75"/>
    </location>
</feature>
<name>E2ZGC1_9FIRM</name>
<proteinExistence type="predicted"/>
<organism evidence="2 3">
    <name type="scientific">Faecalibacterium cf. prausnitzii KLE1255</name>
    <dbReference type="NCBI Taxonomy" id="748224"/>
    <lineage>
        <taxon>Bacteria</taxon>
        <taxon>Bacillati</taxon>
        <taxon>Bacillota</taxon>
        <taxon>Clostridia</taxon>
        <taxon>Eubacteriales</taxon>
        <taxon>Oscillospiraceae</taxon>
        <taxon>Faecalibacterium</taxon>
    </lineage>
</organism>
<accession>E2ZGC1</accession>